<dbReference type="AlphaFoldDB" id="A0AAP0F853"/>
<gene>
    <name evidence="2" type="ORF">Scep_022539</name>
</gene>
<organism evidence="2 3">
    <name type="scientific">Stephania cephalantha</name>
    <dbReference type="NCBI Taxonomy" id="152367"/>
    <lineage>
        <taxon>Eukaryota</taxon>
        <taxon>Viridiplantae</taxon>
        <taxon>Streptophyta</taxon>
        <taxon>Embryophyta</taxon>
        <taxon>Tracheophyta</taxon>
        <taxon>Spermatophyta</taxon>
        <taxon>Magnoliopsida</taxon>
        <taxon>Ranunculales</taxon>
        <taxon>Menispermaceae</taxon>
        <taxon>Menispermoideae</taxon>
        <taxon>Cissampelideae</taxon>
        <taxon>Stephania</taxon>
    </lineage>
</organism>
<reference evidence="2 3" key="1">
    <citation type="submission" date="2024-01" db="EMBL/GenBank/DDBJ databases">
        <title>Genome assemblies of Stephania.</title>
        <authorList>
            <person name="Yang L."/>
        </authorList>
    </citation>
    <scope>NUCLEOTIDE SEQUENCE [LARGE SCALE GENOMIC DNA]</scope>
    <source>
        <strain evidence="2">JXDWG</strain>
        <tissue evidence="2">Leaf</tissue>
    </source>
</reference>
<evidence type="ECO:0000256" key="1">
    <source>
        <dbReference type="SAM" id="MobiDB-lite"/>
    </source>
</evidence>
<protein>
    <submittedName>
        <fullName evidence="2">Uncharacterized protein</fullName>
    </submittedName>
</protein>
<dbReference type="EMBL" id="JBBNAG010000009">
    <property type="protein sequence ID" value="KAK9105695.1"/>
    <property type="molecule type" value="Genomic_DNA"/>
</dbReference>
<dbReference type="PANTHER" id="PTHR34539">
    <property type="entry name" value="T6J4.11 PROTEIN"/>
    <property type="match status" value="1"/>
</dbReference>
<feature type="region of interest" description="Disordered" evidence="1">
    <location>
        <begin position="1"/>
        <end position="33"/>
    </location>
</feature>
<sequence>MEKISATPSDDSLAERKRVRSDSADDDSETDSLAAKRIRYDLLEILEDNDTSTTTAQDLDTVMRIFESEITGPPPPVDLTAAVVDLTSDESQPDLGYLLEASDDELGIPPPSSASSSGEEEEIVRNEETEINGLDDVHVASGFGDRQMWNFEDEISNCYEFGMGGDGSVSDFVAVDGLFDYSDVVLSGQSDFSDLSWQQPETLPAL</sequence>
<accession>A0AAP0F853</accession>
<comment type="caution">
    <text evidence="2">The sequence shown here is derived from an EMBL/GenBank/DDBJ whole genome shotgun (WGS) entry which is preliminary data.</text>
</comment>
<dbReference type="PANTHER" id="PTHR34539:SF19">
    <property type="entry name" value="T6J4.11 PROTEIN"/>
    <property type="match status" value="1"/>
</dbReference>
<feature type="region of interest" description="Disordered" evidence="1">
    <location>
        <begin position="102"/>
        <end position="123"/>
    </location>
</feature>
<evidence type="ECO:0000313" key="3">
    <source>
        <dbReference type="Proteomes" id="UP001419268"/>
    </source>
</evidence>
<feature type="compositionally biased region" description="Basic and acidic residues" evidence="1">
    <location>
        <begin position="13"/>
        <end position="23"/>
    </location>
</feature>
<name>A0AAP0F853_9MAGN</name>
<proteinExistence type="predicted"/>
<evidence type="ECO:0000313" key="2">
    <source>
        <dbReference type="EMBL" id="KAK9105695.1"/>
    </source>
</evidence>
<keyword evidence="3" id="KW-1185">Reference proteome</keyword>
<feature type="compositionally biased region" description="Polar residues" evidence="1">
    <location>
        <begin position="1"/>
        <end position="10"/>
    </location>
</feature>
<dbReference type="Proteomes" id="UP001419268">
    <property type="component" value="Unassembled WGS sequence"/>
</dbReference>